<reference evidence="2 3" key="1">
    <citation type="submission" date="2020-02" db="EMBL/GenBank/DDBJ databases">
        <title>Sequencing the genomes of 1000 actinobacteria strains.</title>
        <authorList>
            <person name="Klenk H.-P."/>
        </authorList>
    </citation>
    <scope>NUCLEOTIDE SEQUENCE [LARGE SCALE GENOMIC DNA]</scope>
    <source>
        <strain evidence="2 3">DSM 27960</strain>
    </source>
</reference>
<accession>A0A7X5QZF3</accession>
<gene>
    <name evidence="2" type="ORF">FHX76_000493</name>
</gene>
<dbReference type="Gene3D" id="3.90.1720.60">
    <property type="match status" value="1"/>
</dbReference>
<feature type="signal peptide" evidence="1">
    <location>
        <begin position="1"/>
        <end position="29"/>
    </location>
</feature>
<dbReference type="AlphaFoldDB" id="A0A7X5QZF3"/>
<name>A0A7X5QZF3_9MICO</name>
<protein>
    <recommendedName>
        <fullName evidence="4">Lipase</fullName>
    </recommendedName>
</protein>
<proteinExistence type="predicted"/>
<keyword evidence="1" id="KW-0732">Signal</keyword>
<evidence type="ECO:0008006" key="4">
    <source>
        <dbReference type="Google" id="ProtNLM"/>
    </source>
</evidence>
<dbReference type="EMBL" id="JAAMOX010000001">
    <property type="protein sequence ID" value="NIH52625.1"/>
    <property type="molecule type" value="Genomic_DNA"/>
</dbReference>
<sequence length="222" mass="22728">MIGVGKTAIVGTVAMLSFALTSSPLSAQAAEPVVMMQDGGDYWSASAKSMVQGLDIPAAPAAVSLKIDELDLAIDGSTAAELNSGGHRFDVAATIAAARSEIGMSMPTGWDMPGECIAGAKRWIVAGGGAWTGSGTPVANYDGATRVDWADVSAGDIIQYTNIQAPSAWATGVHTLLITGTNGDGSFQIVEQNNPGGSGLVSANDNWRPTPPDGFEAVAWRF</sequence>
<comment type="caution">
    <text evidence="2">The sequence shown here is derived from an EMBL/GenBank/DDBJ whole genome shotgun (WGS) entry which is preliminary data.</text>
</comment>
<dbReference type="Proteomes" id="UP000541033">
    <property type="component" value="Unassembled WGS sequence"/>
</dbReference>
<keyword evidence="3" id="KW-1185">Reference proteome</keyword>
<organism evidence="2 3">
    <name type="scientific">Lysinibacter cavernae</name>
    <dbReference type="NCBI Taxonomy" id="1640652"/>
    <lineage>
        <taxon>Bacteria</taxon>
        <taxon>Bacillati</taxon>
        <taxon>Actinomycetota</taxon>
        <taxon>Actinomycetes</taxon>
        <taxon>Micrococcales</taxon>
        <taxon>Microbacteriaceae</taxon>
        <taxon>Lysinibacter</taxon>
    </lineage>
</organism>
<evidence type="ECO:0000313" key="2">
    <source>
        <dbReference type="EMBL" id="NIH52625.1"/>
    </source>
</evidence>
<evidence type="ECO:0000313" key="3">
    <source>
        <dbReference type="Proteomes" id="UP000541033"/>
    </source>
</evidence>
<evidence type="ECO:0000256" key="1">
    <source>
        <dbReference type="SAM" id="SignalP"/>
    </source>
</evidence>
<feature type="chain" id="PRO_5031491335" description="Lipase" evidence="1">
    <location>
        <begin position="30"/>
        <end position="222"/>
    </location>
</feature>
<dbReference type="RefSeq" id="WP_167147452.1">
    <property type="nucleotide sequence ID" value="NZ_JAAMOX010000001.1"/>
</dbReference>